<dbReference type="GO" id="GO:0050660">
    <property type="term" value="F:flavin adenine dinucleotide binding"/>
    <property type="evidence" value="ECO:0007669"/>
    <property type="project" value="InterPro"/>
</dbReference>
<evidence type="ECO:0000256" key="1">
    <source>
        <dbReference type="ARBA" id="ARBA00006337"/>
    </source>
</evidence>
<dbReference type="Pfam" id="PF00571">
    <property type="entry name" value="CBS"/>
    <property type="match status" value="2"/>
</dbReference>
<dbReference type="FunFam" id="3.10.580.10:FF:000002">
    <property type="entry name" value="Magnesium/cobalt efflux protein CorC"/>
    <property type="match status" value="1"/>
</dbReference>
<dbReference type="AlphaFoldDB" id="A0A3B1A3B4"/>
<dbReference type="GO" id="GO:0005886">
    <property type="term" value="C:plasma membrane"/>
    <property type="evidence" value="ECO:0007669"/>
    <property type="project" value="TreeGrafter"/>
</dbReference>
<dbReference type="SUPFAM" id="SSF54631">
    <property type="entry name" value="CBS-domain pair"/>
    <property type="match status" value="1"/>
</dbReference>
<proteinExistence type="inferred from homology"/>
<evidence type="ECO:0000256" key="8">
    <source>
        <dbReference type="ARBA" id="ARBA00040729"/>
    </source>
</evidence>
<evidence type="ECO:0000256" key="6">
    <source>
        <dbReference type="ARBA" id="ARBA00023285"/>
    </source>
</evidence>
<evidence type="ECO:0000256" key="3">
    <source>
        <dbReference type="ARBA" id="ARBA00022737"/>
    </source>
</evidence>
<evidence type="ECO:0000256" key="5">
    <source>
        <dbReference type="ARBA" id="ARBA00023122"/>
    </source>
</evidence>
<dbReference type="Pfam" id="PF03471">
    <property type="entry name" value="CorC_HlyC"/>
    <property type="match status" value="1"/>
</dbReference>
<sequence length="302" mass="34082">MNEDRSSSAAANSERQARSWLEKLSQALLREPQDREQLVALLRDAEQRNLLDAGALSMIEGVLNVSDMQVRDVMVPRSQMAVVKQDEPPESFLSVMVDSAHSRFPVMGDTRDEIVGILLAKDLLTYFAQRAARCGDDEPRFNLRDLMRPAVFIPESKRLNVLLNEFRANRNHMAIVVDEYGGVAGLVTIEDVLEQIVGDIEDEHDIDDDVSIVRHSDNKYTVTALTPIEDFNEYFGADFSDDDFDTIGGLLMHEFGHLPQRGETCHLGSYRFKVLRADSRRIYLLRLTVDTTAAKSESPSEH</sequence>
<keyword evidence="5" id="KW-0129">CBS domain</keyword>
<evidence type="ECO:0000256" key="4">
    <source>
        <dbReference type="ARBA" id="ARBA00022842"/>
    </source>
</evidence>
<evidence type="ECO:0000256" key="2">
    <source>
        <dbReference type="ARBA" id="ARBA00022448"/>
    </source>
</evidence>
<feature type="domain" description="CBS" evidence="9">
    <location>
        <begin position="74"/>
        <end position="133"/>
    </location>
</feature>
<dbReference type="InterPro" id="IPR054115">
    <property type="entry name" value="CorC_N"/>
</dbReference>
<comment type="similarity">
    <text evidence="1">Belongs to the UPF0053 family.</text>
</comment>
<evidence type="ECO:0000256" key="7">
    <source>
        <dbReference type="ARBA" id="ARBA00037273"/>
    </source>
</evidence>
<dbReference type="InterPro" id="IPR005170">
    <property type="entry name" value="Transptr-assoc_dom"/>
</dbReference>
<comment type="function">
    <text evidence="7">Plays a role in the transport of magnesium and cobalt ions.</text>
</comment>
<keyword evidence="6" id="KW-0170">Cobalt</keyword>
<keyword evidence="4" id="KW-0460">Magnesium</keyword>
<dbReference type="InterPro" id="IPR016169">
    <property type="entry name" value="FAD-bd_PCMH_sub2"/>
</dbReference>
<keyword evidence="3" id="KW-0677">Repeat</keyword>
<evidence type="ECO:0000259" key="9">
    <source>
        <dbReference type="PROSITE" id="PS51371"/>
    </source>
</evidence>
<dbReference type="InterPro" id="IPR046342">
    <property type="entry name" value="CBS_dom_sf"/>
</dbReference>
<dbReference type="SUPFAM" id="SSF56176">
    <property type="entry name" value="FAD-binding/transporter-associated domain-like"/>
    <property type="match status" value="1"/>
</dbReference>
<reference evidence="10" key="1">
    <citation type="submission" date="2018-06" db="EMBL/GenBank/DDBJ databases">
        <authorList>
            <person name="Zhirakovskaya E."/>
        </authorList>
    </citation>
    <scope>NUCLEOTIDE SEQUENCE</scope>
</reference>
<dbReference type="SMART" id="SM01091">
    <property type="entry name" value="CorC_HlyC"/>
    <property type="match status" value="1"/>
</dbReference>
<dbReference type="PANTHER" id="PTHR22777">
    <property type="entry name" value="HEMOLYSIN-RELATED"/>
    <property type="match status" value="1"/>
</dbReference>
<dbReference type="Gene3D" id="3.30.465.10">
    <property type="match status" value="1"/>
</dbReference>
<organism evidence="10">
    <name type="scientific">hydrothermal vent metagenome</name>
    <dbReference type="NCBI Taxonomy" id="652676"/>
    <lineage>
        <taxon>unclassified sequences</taxon>
        <taxon>metagenomes</taxon>
        <taxon>ecological metagenomes</taxon>
    </lineage>
</organism>
<dbReference type="InterPro" id="IPR044751">
    <property type="entry name" value="Ion_transp-like_CBS"/>
</dbReference>
<dbReference type="EMBL" id="UOFU01000003">
    <property type="protein sequence ID" value="VAW92659.1"/>
    <property type="molecule type" value="Genomic_DNA"/>
</dbReference>
<dbReference type="Pfam" id="PF21917">
    <property type="entry name" value="NMB0537_N"/>
    <property type="match status" value="1"/>
</dbReference>
<dbReference type="PROSITE" id="PS51371">
    <property type="entry name" value="CBS"/>
    <property type="match status" value="2"/>
</dbReference>
<feature type="domain" description="CBS" evidence="9">
    <location>
        <begin position="146"/>
        <end position="206"/>
    </location>
</feature>
<evidence type="ECO:0000313" key="10">
    <source>
        <dbReference type="EMBL" id="VAW92659.1"/>
    </source>
</evidence>
<accession>A0A3B1A3B4</accession>
<dbReference type="CDD" id="cd04590">
    <property type="entry name" value="CBS_pair_CorC_HlyC_assoc"/>
    <property type="match status" value="1"/>
</dbReference>
<dbReference type="PANTHER" id="PTHR22777:SF27">
    <property type="entry name" value="MAGNESIUM AND COBALT EFFLUX PROTEIN CORC"/>
    <property type="match status" value="1"/>
</dbReference>
<gene>
    <name evidence="10" type="ORF">MNBD_GAMMA20-199</name>
</gene>
<dbReference type="Gene3D" id="3.10.580.10">
    <property type="entry name" value="CBS-domain"/>
    <property type="match status" value="1"/>
</dbReference>
<dbReference type="SMART" id="SM00116">
    <property type="entry name" value="CBS"/>
    <property type="match status" value="2"/>
</dbReference>
<name>A0A3B1A3B4_9ZZZZ</name>
<dbReference type="InterPro" id="IPR036318">
    <property type="entry name" value="FAD-bd_PCMH-like_sf"/>
</dbReference>
<protein>
    <recommendedName>
        <fullName evidence="8">Magnesium and cobalt efflux protein CorC</fullName>
    </recommendedName>
</protein>
<keyword evidence="2" id="KW-0813">Transport</keyword>
<dbReference type="InterPro" id="IPR000644">
    <property type="entry name" value="CBS_dom"/>
</dbReference>